<dbReference type="InterPro" id="IPR036047">
    <property type="entry name" value="F-box-like_dom_sf"/>
</dbReference>
<dbReference type="EMBL" id="CAJOBA010044094">
    <property type="protein sequence ID" value="CAF4159172.1"/>
    <property type="molecule type" value="Genomic_DNA"/>
</dbReference>
<organism evidence="3 4">
    <name type="scientific">Didymodactylos carnosus</name>
    <dbReference type="NCBI Taxonomy" id="1234261"/>
    <lineage>
        <taxon>Eukaryota</taxon>
        <taxon>Metazoa</taxon>
        <taxon>Spiralia</taxon>
        <taxon>Gnathifera</taxon>
        <taxon>Rotifera</taxon>
        <taxon>Eurotatoria</taxon>
        <taxon>Bdelloidea</taxon>
        <taxon>Philodinida</taxon>
        <taxon>Philodinidae</taxon>
        <taxon>Didymodactylos</taxon>
    </lineage>
</organism>
<evidence type="ECO:0000259" key="1">
    <source>
        <dbReference type="PROSITE" id="PS50181"/>
    </source>
</evidence>
<evidence type="ECO:0000313" key="4">
    <source>
        <dbReference type="Proteomes" id="UP000682733"/>
    </source>
</evidence>
<comment type="caution">
    <text evidence="3">The sequence shown here is derived from an EMBL/GenBank/DDBJ whole genome shotgun (WGS) entry which is preliminary data.</text>
</comment>
<gene>
    <name evidence="2" type="ORF">OVA965_LOCUS30677</name>
    <name evidence="3" type="ORF">TMI583_LOCUS31488</name>
</gene>
<proteinExistence type="predicted"/>
<accession>A0A8S2REV8</accession>
<dbReference type="Pfam" id="PF12937">
    <property type="entry name" value="F-box-like"/>
    <property type="match status" value="1"/>
</dbReference>
<dbReference type="EMBL" id="CAJNOK010022457">
    <property type="protein sequence ID" value="CAF1348363.1"/>
    <property type="molecule type" value="Genomic_DNA"/>
</dbReference>
<dbReference type="InterPro" id="IPR001810">
    <property type="entry name" value="F-box_dom"/>
</dbReference>
<dbReference type="SMART" id="SM00256">
    <property type="entry name" value="FBOX"/>
    <property type="match status" value="1"/>
</dbReference>
<dbReference type="Gene3D" id="1.20.1280.50">
    <property type="match status" value="1"/>
</dbReference>
<feature type="domain" description="F-box" evidence="1">
    <location>
        <begin position="1"/>
        <end position="47"/>
    </location>
</feature>
<reference evidence="3" key="1">
    <citation type="submission" date="2021-02" db="EMBL/GenBank/DDBJ databases">
        <authorList>
            <person name="Nowell W R."/>
        </authorList>
    </citation>
    <scope>NUCLEOTIDE SEQUENCE</scope>
</reference>
<evidence type="ECO:0000313" key="2">
    <source>
        <dbReference type="EMBL" id="CAF1348363.1"/>
    </source>
</evidence>
<dbReference type="AlphaFoldDB" id="A0A8S2REV8"/>
<name>A0A8S2REV8_9BILA</name>
<dbReference type="SUPFAM" id="SSF81383">
    <property type="entry name" value="F-box domain"/>
    <property type="match status" value="1"/>
</dbReference>
<protein>
    <recommendedName>
        <fullName evidence="1">F-box domain-containing protein</fullName>
    </recommendedName>
</protein>
<sequence>MDVVDLIPEYIWSKICDHLNVSGITSLSLTCRKLYFVINSDLFWSRLIYNQFGDKLRQRYLLDIFTSGTNDKSDMLASIETKTLYDSCLYGKTTFSDRNPDNYYAYLKSCYLLNECNRYILNKLEPVKTKMCLSVNNFRSNIHYHQFKSEYLTCEYRSIIPLAKLMYFYLIDQKRVAATDMISFDNDTHPTEKIAEITCLNGYYVRVDNNIAGELRGIFHSVVPGNYEIIWRLKVVKISDKTDRTVRFNGLCEFQAIPDYGIICKKSFSSTRRSPHWFSQMEMRKDWYLQSTGTFVIYEMSTVYFSTVISMLPYWPYAVDLDYVELKVVHDNNSNFMLRGLEEITKLDCPKLPPIHPFHG</sequence>
<dbReference type="Proteomes" id="UP000677228">
    <property type="component" value="Unassembled WGS sequence"/>
</dbReference>
<dbReference type="PROSITE" id="PS50181">
    <property type="entry name" value="FBOX"/>
    <property type="match status" value="1"/>
</dbReference>
<dbReference type="Proteomes" id="UP000682733">
    <property type="component" value="Unassembled WGS sequence"/>
</dbReference>
<evidence type="ECO:0000313" key="3">
    <source>
        <dbReference type="EMBL" id="CAF4159172.1"/>
    </source>
</evidence>